<dbReference type="RefSeq" id="WP_106393556.1">
    <property type="nucleotide sequence ID" value="NZ_PVNK01000186.1"/>
</dbReference>
<feature type="region of interest" description="Disordered" evidence="1">
    <location>
        <begin position="47"/>
        <end position="66"/>
    </location>
</feature>
<keyword evidence="3" id="KW-1185">Reference proteome</keyword>
<evidence type="ECO:0000256" key="1">
    <source>
        <dbReference type="SAM" id="MobiDB-lite"/>
    </source>
</evidence>
<accession>A0A2S9XKG8</accession>
<proteinExistence type="predicted"/>
<dbReference type="AlphaFoldDB" id="A0A2S9XKG8"/>
<comment type="caution">
    <text evidence="2">The sequence shown here is derived from an EMBL/GenBank/DDBJ whole genome shotgun (WGS) entry which is preliminary data.</text>
</comment>
<name>A0A2S9XKG8_9BACT</name>
<organism evidence="2 3">
    <name type="scientific">Enhygromyxa salina</name>
    <dbReference type="NCBI Taxonomy" id="215803"/>
    <lineage>
        <taxon>Bacteria</taxon>
        <taxon>Pseudomonadati</taxon>
        <taxon>Myxococcota</taxon>
        <taxon>Polyangia</taxon>
        <taxon>Nannocystales</taxon>
        <taxon>Nannocystaceae</taxon>
        <taxon>Enhygromyxa</taxon>
    </lineage>
</organism>
<dbReference type="EMBL" id="PVNK01000186">
    <property type="protein sequence ID" value="PRP93374.1"/>
    <property type="molecule type" value="Genomic_DNA"/>
</dbReference>
<evidence type="ECO:0000313" key="3">
    <source>
        <dbReference type="Proteomes" id="UP000237968"/>
    </source>
</evidence>
<feature type="compositionally biased region" description="Basic and acidic residues" evidence="1">
    <location>
        <begin position="57"/>
        <end position="66"/>
    </location>
</feature>
<reference evidence="2 3" key="1">
    <citation type="submission" date="2018-03" db="EMBL/GenBank/DDBJ databases">
        <title>Draft Genome Sequences of the Obligatory Marine Myxobacteria Enhygromyxa salina SWB005.</title>
        <authorList>
            <person name="Poehlein A."/>
            <person name="Moghaddam J.A."/>
            <person name="Harms H."/>
            <person name="Alanjari M."/>
            <person name="Koenig G.M."/>
            <person name="Daniel R."/>
            <person name="Schaeberle T.F."/>
        </authorList>
    </citation>
    <scope>NUCLEOTIDE SEQUENCE [LARGE SCALE GENOMIC DNA]</scope>
    <source>
        <strain evidence="2 3">SWB005</strain>
    </source>
</reference>
<dbReference type="Proteomes" id="UP000237968">
    <property type="component" value="Unassembled WGS sequence"/>
</dbReference>
<sequence>MADIRQDYPNGTKITVDGETWTVVGHYGGIQSPQSPPDFTNRRAGVIAAPEGGGDPKIFRREQIGQ</sequence>
<protein>
    <submittedName>
        <fullName evidence="2">Uncharacterized protein</fullName>
    </submittedName>
</protein>
<gene>
    <name evidence="2" type="ORF">ENSA5_42730</name>
</gene>
<evidence type="ECO:0000313" key="2">
    <source>
        <dbReference type="EMBL" id="PRP93374.1"/>
    </source>
</evidence>